<reference evidence="2 3" key="1">
    <citation type="submission" date="2022-09" db="EMBL/GenBank/DDBJ databases">
        <title>Draft genome of isolate Be4.</title>
        <authorList>
            <person name="Sanchez-Castro I."/>
            <person name="Martinez-Rodriguez P."/>
            <person name="Descostes M."/>
            <person name="Merroun M."/>
        </authorList>
    </citation>
    <scope>NUCLEOTIDE SEQUENCE [LARGE SCALE GENOMIC DNA]</scope>
    <source>
        <strain evidence="2 3">Be4</strain>
    </source>
</reference>
<dbReference type="SUPFAM" id="SSF159594">
    <property type="entry name" value="XCC0632-like"/>
    <property type="match status" value="1"/>
</dbReference>
<dbReference type="Gene3D" id="3.40.50.10610">
    <property type="entry name" value="ABC-type transport auxiliary lipoprotein component"/>
    <property type="match status" value="1"/>
</dbReference>
<comment type="caution">
    <text evidence="2">The sequence shown here is derived from an EMBL/GenBank/DDBJ whole genome shotgun (WGS) entry which is preliminary data.</text>
</comment>
<evidence type="ECO:0000313" key="3">
    <source>
        <dbReference type="Proteomes" id="UP001525968"/>
    </source>
</evidence>
<gene>
    <name evidence="2" type="ORF">N0K08_11580</name>
</gene>
<name>A0ABT2PN74_9BURK</name>
<keyword evidence="3" id="KW-1185">Reference proteome</keyword>
<sequence>MSASFFQSARVRALQAAGAAAFFWLAGCSVLPQPPAQAVRYDFGPELPVAAAPALSQPPIALADVDAPGLKDADTSVLYRLAYADAQVVRPYQLARWTLPPEQLVQQRLSSRLGRERSVLYGGDGVVQPRVQGKVPALLRIELEEFSHVFLSASDSVGWVRLRATLVERQPQGDVLLGQKTFVVQQPADSATAASGVRALTQATDQSIAALQEWLQQLGR</sequence>
<dbReference type="RefSeq" id="WP_261500510.1">
    <property type="nucleotide sequence ID" value="NZ_JAODYH010000005.1"/>
</dbReference>
<dbReference type="Pfam" id="PF03886">
    <property type="entry name" value="ABC_trans_aux"/>
    <property type="match status" value="1"/>
</dbReference>
<accession>A0ABT2PN74</accession>
<proteinExistence type="predicted"/>
<protein>
    <submittedName>
        <fullName evidence="2">PqiC family protein</fullName>
    </submittedName>
</protein>
<dbReference type="InterPro" id="IPR005586">
    <property type="entry name" value="ABC_trans_aux"/>
</dbReference>
<dbReference type="EMBL" id="JAODYH010000005">
    <property type="protein sequence ID" value="MCT9811279.1"/>
    <property type="molecule type" value="Genomic_DNA"/>
</dbReference>
<evidence type="ECO:0000259" key="1">
    <source>
        <dbReference type="Pfam" id="PF03886"/>
    </source>
</evidence>
<feature type="domain" description="ABC-type transport auxiliary lipoprotein component" evidence="1">
    <location>
        <begin position="47"/>
        <end position="207"/>
    </location>
</feature>
<organism evidence="2 3">
    <name type="scientific">Acidovorax bellezanensis</name>
    <dbReference type="NCBI Taxonomy" id="2976702"/>
    <lineage>
        <taxon>Bacteria</taxon>
        <taxon>Pseudomonadati</taxon>
        <taxon>Pseudomonadota</taxon>
        <taxon>Betaproteobacteria</taxon>
        <taxon>Burkholderiales</taxon>
        <taxon>Comamonadaceae</taxon>
        <taxon>Acidovorax</taxon>
    </lineage>
</organism>
<evidence type="ECO:0000313" key="2">
    <source>
        <dbReference type="EMBL" id="MCT9811279.1"/>
    </source>
</evidence>
<dbReference type="Proteomes" id="UP001525968">
    <property type="component" value="Unassembled WGS sequence"/>
</dbReference>